<reference evidence="1 2" key="1">
    <citation type="journal article" date="2020" name="Nat. Commun.">
        <title>Genome of Tripterygium wilfordii and identification of cytochrome P450 involved in triptolide biosynthesis.</title>
        <authorList>
            <person name="Tu L."/>
            <person name="Su P."/>
            <person name="Zhang Z."/>
            <person name="Gao L."/>
            <person name="Wang J."/>
            <person name="Hu T."/>
            <person name="Zhou J."/>
            <person name="Zhang Y."/>
            <person name="Zhao Y."/>
            <person name="Liu Y."/>
            <person name="Song Y."/>
            <person name="Tong Y."/>
            <person name="Lu Y."/>
            <person name="Yang J."/>
            <person name="Xu C."/>
            <person name="Jia M."/>
            <person name="Peters R.J."/>
            <person name="Huang L."/>
            <person name="Gao W."/>
        </authorList>
    </citation>
    <scope>NUCLEOTIDE SEQUENCE [LARGE SCALE GENOMIC DNA]</scope>
    <source>
        <strain evidence="2">cv. XIE 37</strain>
        <tissue evidence="1">Leaf</tissue>
    </source>
</reference>
<dbReference type="OrthoDB" id="1930572at2759"/>
<sequence length="210" mass="24075">MGVFYHEEPPNPSRRCKFLRETLKDAFSNCSTFAGRLSTSNPEEEEEDCPTSDFNDDEEVVLSVIRSRAMKKVKSKHYFATDSFNWVFSPKTGELFITPKTLQQSEDTDKNDEKEEFFSVGSCISCCSSSVGKEAFLSARSNFSRCSSFKGFDIPDHRIRRHSILQEFCHCEGWPFGLCRKAVLLPPLPKSPAESWSWRKGTRVVKMHYV</sequence>
<name>A0A7J7D3Q1_TRIWF</name>
<protein>
    <submittedName>
        <fullName evidence="1">Uncharacterized protein</fullName>
    </submittedName>
</protein>
<dbReference type="AlphaFoldDB" id="A0A7J7D3Q1"/>
<keyword evidence="2" id="KW-1185">Reference proteome</keyword>
<dbReference type="FunCoup" id="A0A7J7D3Q1">
    <property type="interactions" value="342"/>
</dbReference>
<dbReference type="PANTHER" id="PTHR36324">
    <property type="entry name" value="OS09G0460100 PROTEIN"/>
    <property type="match status" value="1"/>
</dbReference>
<organism evidence="1 2">
    <name type="scientific">Tripterygium wilfordii</name>
    <name type="common">Thunder God vine</name>
    <dbReference type="NCBI Taxonomy" id="458696"/>
    <lineage>
        <taxon>Eukaryota</taxon>
        <taxon>Viridiplantae</taxon>
        <taxon>Streptophyta</taxon>
        <taxon>Embryophyta</taxon>
        <taxon>Tracheophyta</taxon>
        <taxon>Spermatophyta</taxon>
        <taxon>Magnoliopsida</taxon>
        <taxon>eudicotyledons</taxon>
        <taxon>Gunneridae</taxon>
        <taxon>Pentapetalae</taxon>
        <taxon>rosids</taxon>
        <taxon>fabids</taxon>
        <taxon>Celastrales</taxon>
        <taxon>Celastraceae</taxon>
        <taxon>Tripterygium</taxon>
    </lineage>
</organism>
<accession>A0A7J7D3Q1</accession>
<evidence type="ECO:0000313" key="2">
    <source>
        <dbReference type="Proteomes" id="UP000593562"/>
    </source>
</evidence>
<dbReference type="Proteomes" id="UP000593562">
    <property type="component" value="Unassembled WGS sequence"/>
</dbReference>
<proteinExistence type="predicted"/>
<dbReference type="EMBL" id="JAAARO010000011">
    <property type="protein sequence ID" value="KAF5740696.1"/>
    <property type="molecule type" value="Genomic_DNA"/>
</dbReference>
<evidence type="ECO:0000313" key="1">
    <source>
        <dbReference type="EMBL" id="KAF5740696.1"/>
    </source>
</evidence>
<comment type="caution">
    <text evidence="1">The sequence shown here is derived from an EMBL/GenBank/DDBJ whole genome shotgun (WGS) entry which is preliminary data.</text>
</comment>
<dbReference type="PANTHER" id="PTHR36324:SF1">
    <property type="entry name" value="OS09G0460100 PROTEIN"/>
    <property type="match status" value="1"/>
</dbReference>
<dbReference type="InParanoid" id="A0A7J7D3Q1"/>
<gene>
    <name evidence="1" type="ORF">HS088_TW11G00773</name>
</gene>